<organism evidence="2 3">
    <name type="scientific">Verticiella sediminum</name>
    <dbReference type="NCBI Taxonomy" id="1247510"/>
    <lineage>
        <taxon>Bacteria</taxon>
        <taxon>Pseudomonadati</taxon>
        <taxon>Pseudomonadota</taxon>
        <taxon>Betaproteobacteria</taxon>
        <taxon>Burkholderiales</taxon>
        <taxon>Alcaligenaceae</taxon>
        <taxon>Verticiella</taxon>
    </lineage>
</organism>
<evidence type="ECO:0008006" key="4">
    <source>
        <dbReference type="Google" id="ProtNLM"/>
    </source>
</evidence>
<dbReference type="Proteomes" id="UP000318405">
    <property type="component" value="Unassembled WGS sequence"/>
</dbReference>
<gene>
    <name evidence="2" type="ORF">FOZ76_08205</name>
</gene>
<sequence length="316" mass="35275">MPGHQRHAGFHQADRKSLNSFQEQNMFKNVDRILVAVQDLDQAEQNYRNILGATPIEDFESRYLNAKVRRIALGASEVELCQPLGPGPIATRLQEKGEGLVCGGVTTDDLTSFAKHLDERGVPYVAADDRIYPESTSLYGLPLAVSASPQPPRPRANGPVEYLYELTMVLKTSWGTVAQHYADAFGLDRENEVGIVFARFGYEGALLKFDADRLDRIELSEAHDTAYPMGRYTARHGDALYMCYVETDDLADIIARLDKHGCRWTRRTTTPVERDGLWIHPSALNGILLGVSRSSLAWGWSGKPEWVQPLRADETA</sequence>
<dbReference type="InterPro" id="IPR029068">
    <property type="entry name" value="Glyas_Bleomycin-R_OHBP_Dase"/>
</dbReference>
<dbReference type="Gene3D" id="3.10.180.10">
    <property type="entry name" value="2,3-Dihydroxybiphenyl 1,2-Dioxygenase, domain 1"/>
    <property type="match status" value="2"/>
</dbReference>
<dbReference type="PANTHER" id="PTHR43048">
    <property type="entry name" value="METHYLMALONYL-COA EPIMERASE"/>
    <property type="match status" value="1"/>
</dbReference>
<dbReference type="GO" id="GO:0046491">
    <property type="term" value="P:L-methylmalonyl-CoA metabolic process"/>
    <property type="evidence" value="ECO:0007669"/>
    <property type="project" value="TreeGrafter"/>
</dbReference>
<keyword evidence="3" id="KW-1185">Reference proteome</keyword>
<dbReference type="EMBL" id="VLTJ01000013">
    <property type="protein sequence ID" value="TSH96801.1"/>
    <property type="molecule type" value="Genomic_DNA"/>
</dbReference>
<name>A0A556AV29_9BURK</name>
<dbReference type="Pfam" id="PF13669">
    <property type="entry name" value="Glyoxalase_4"/>
    <property type="match status" value="1"/>
</dbReference>
<evidence type="ECO:0000313" key="3">
    <source>
        <dbReference type="Proteomes" id="UP000318405"/>
    </source>
</evidence>
<keyword evidence="1" id="KW-0479">Metal-binding</keyword>
<dbReference type="AlphaFoldDB" id="A0A556AV29"/>
<proteinExistence type="predicted"/>
<dbReference type="GO" id="GO:0046872">
    <property type="term" value="F:metal ion binding"/>
    <property type="evidence" value="ECO:0007669"/>
    <property type="project" value="UniProtKB-KW"/>
</dbReference>
<evidence type="ECO:0000313" key="2">
    <source>
        <dbReference type="EMBL" id="TSH96801.1"/>
    </source>
</evidence>
<comment type="caution">
    <text evidence="2">The sequence shown here is derived from an EMBL/GenBank/DDBJ whole genome shotgun (WGS) entry which is preliminary data.</text>
</comment>
<dbReference type="SUPFAM" id="SSF54593">
    <property type="entry name" value="Glyoxalase/Bleomycin resistance protein/Dihydroxybiphenyl dioxygenase"/>
    <property type="match status" value="2"/>
</dbReference>
<dbReference type="GO" id="GO:0004493">
    <property type="term" value="F:methylmalonyl-CoA epimerase activity"/>
    <property type="evidence" value="ECO:0007669"/>
    <property type="project" value="TreeGrafter"/>
</dbReference>
<accession>A0A556AV29</accession>
<protein>
    <recommendedName>
        <fullName evidence="4">VOC domain-containing protein</fullName>
    </recommendedName>
</protein>
<dbReference type="OrthoDB" id="9788468at2"/>
<evidence type="ECO:0000256" key="1">
    <source>
        <dbReference type="ARBA" id="ARBA00022723"/>
    </source>
</evidence>
<dbReference type="PANTHER" id="PTHR43048:SF3">
    <property type="entry name" value="METHYLMALONYL-COA EPIMERASE, MITOCHONDRIAL"/>
    <property type="match status" value="1"/>
</dbReference>
<reference evidence="2 3" key="1">
    <citation type="submission" date="2019-07" db="EMBL/GenBank/DDBJ databases">
        <title>Qingshengfaniella alkalisoli gen. nov., sp. nov., isolated from saline soil.</title>
        <authorList>
            <person name="Xu L."/>
            <person name="Huang X.-X."/>
            <person name="Sun J.-Q."/>
        </authorList>
    </citation>
    <scope>NUCLEOTIDE SEQUENCE [LARGE SCALE GENOMIC DNA]</scope>
    <source>
        <strain evidence="2 3">DSM 27279</strain>
    </source>
</reference>
<dbReference type="InterPro" id="IPR051785">
    <property type="entry name" value="MMCE/EMCE_epimerase"/>
</dbReference>